<dbReference type="AlphaFoldDB" id="A0A7X3MST0"/>
<name>A0A7X3MST0_9HYPH</name>
<reference evidence="1 2" key="1">
    <citation type="submission" date="2019-12" db="EMBL/GenBank/DDBJ databases">
        <authorList>
            <person name="Yuan C.-G."/>
        </authorList>
    </citation>
    <scope>NUCLEOTIDE SEQUENCE [LARGE SCALE GENOMIC DNA]</scope>
    <source>
        <strain evidence="1 2">KCTC 23863</strain>
    </source>
</reference>
<dbReference type="EMBL" id="WURB01000008">
    <property type="protein sequence ID" value="MXQ12403.1"/>
    <property type="molecule type" value="Genomic_DNA"/>
</dbReference>
<reference evidence="1 2" key="2">
    <citation type="submission" date="2020-01" db="EMBL/GenBank/DDBJ databases">
        <title>Microvirga sp. nov., an arsenate reduction bacterium isolated from Tibet hotspring sediments.</title>
        <authorList>
            <person name="Xian W.-D."/>
            <person name="Li W.-J."/>
        </authorList>
    </citation>
    <scope>NUCLEOTIDE SEQUENCE [LARGE SCALE GENOMIC DNA]</scope>
    <source>
        <strain evidence="1 2">KCTC 23863</strain>
    </source>
</reference>
<comment type="caution">
    <text evidence="1">The sequence shown here is derived from an EMBL/GenBank/DDBJ whole genome shotgun (WGS) entry which is preliminary data.</text>
</comment>
<accession>A0A7X3MST0</accession>
<dbReference type="Proteomes" id="UP000436483">
    <property type="component" value="Unassembled WGS sequence"/>
</dbReference>
<dbReference type="OrthoDB" id="7997598at2"/>
<sequence length="90" mass="9875">MITFQAIPILIDGHDTQGQLVLADGELTAVLARLDGDAHDPKLKGWWHLEAGFGRCDAAKSLVVFKTFEEAGPWVQARLDNVYSLRQANG</sequence>
<proteinExistence type="predicted"/>
<gene>
    <name evidence="1" type="ORF">GR328_13210</name>
</gene>
<organism evidence="1 2">
    <name type="scientific">Microvirga makkahensis</name>
    <dbReference type="NCBI Taxonomy" id="1128670"/>
    <lineage>
        <taxon>Bacteria</taxon>
        <taxon>Pseudomonadati</taxon>
        <taxon>Pseudomonadota</taxon>
        <taxon>Alphaproteobacteria</taxon>
        <taxon>Hyphomicrobiales</taxon>
        <taxon>Methylobacteriaceae</taxon>
        <taxon>Microvirga</taxon>
    </lineage>
</organism>
<protein>
    <submittedName>
        <fullName evidence="1">Uncharacterized protein</fullName>
    </submittedName>
</protein>
<evidence type="ECO:0000313" key="2">
    <source>
        <dbReference type="Proteomes" id="UP000436483"/>
    </source>
</evidence>
<keyword evidence="2" id="KW-1185">Reference proteome</keyword>
<evidence type="ECO:0000313" key="1">
    <source>
        <dbReference type="EMBL" id="MXQ12403.1"/>
    </source>
</evidence>